<dbReference type="EMBL" id="QWET01000032">
    <property type="protein sequence ID" value="RIH62887.1"/>
    <property type="molecule type" value="Genomic_DNA"/>
</dbReference>
<proteinExistence type="predicted"/>
<sequence>MPDKSNPIWHASVYQIFKIREICFSVLIFTIFIHRSLLYNGRSIVRFGFRSALLSAGENDERKSAISGRH</sequence>
<accession>A0A399CTH6</accession>
<gene>
    <name evidence="1" type="ORF">D1164_22670</name>
</gene>
<evidence type="ECO:0000313" key="2">
    <source>
        <dbReference type="Proteomes" id="UP000266441"/>
    </source>
</evidence>
<evidence type="ECO:0000313" key="1">
    <source>
        <dbReference type="EMBL" id="RIH62887.1"/>
    </source>
</evidence>
<dbReference type="Proteomes" id="UP000266441">
    <property type="component" value="Unassembled WGS sequence"/>
</dbReference>
<comment type="caution">
    <text evidence="1">The sequence shown here is derived from an EMBL/GenBank/DDBJ whole genome shotgun (WGS) entry which is preliminary data.</text>
</comment>
<dbReference type="AlphaFoldDB" id="A0A399CTH6"/>
<name>A0A399CTH6_9BACT</name>
<protein>
    <submittedName>
        <fullName evidence="1">Uncharacterized protein</fullName>
    </submittedName>
</protein>
<reference evidence="1 2" key="1">
    <citation type="journal article" date="2015" name="Int. J. Syst. Evol. Microbiol.">
        <title>Mariniphaga sediminis sp. nov., isolated from coastal sediment.</title>
        <authorList>
            <person name="Wang F.Q."/>
            <person name="Shen Q.Y."/>
            <person name="Chen G.J."/>
            <person name="Du Z.J."/>
        </authorList>
    </citation>
    <scope>NUCLEOTIDE SEQUENCE [LARGE SCALE GENOMIC DNA]</scope>
    <source>
        <strain evidence="1 2">SY21</strain>
    </source>
</reference>
<keyword evidence="2" id="KW-1185">Reference proteome</keyword>
<organism evidence="1 2">
    <name type="scientific">Mariniphaga sediminis</name>
    <dbReference type="NCBI Taxonomy" id="1628158"/>
    <lineage>
        <taxon>Bacteria</taxon>
        <taxon>Pseudomonadati</taxon>
        <taxon>Bacteroidota</taxon>
        <taxon>Bacteroidia</taxon>
        <taxon>Marinilabiliales</taxon>
        <taxon>Prolixibacteraceae</taxon>
        <taxon>Mariniphaga</taxon>
    </lineage>
</organism>